<comment type="caution">
    <text evidence="7">The sequence shown here is derived from an EMBL/GenBank/DDBJ whole genome shotgun (WGS) entry which is preliminary data.</text>
</comment>
<reference evidence="7 8" key="1">
    <citation type="journal article" date="2016" name="Nat. Commun.">
        <title>Thousands of microbial genomes shed light on interconnected biogeochemical processes in an aquifer system.</title>
        <authorList>
            <person name="Anantharaman K."/>
            <person name="Brown C.T."/>
            <person name="Hug L.A."/>
            <person name="Sharon I."/>
            <person name="Castelle C.J."/>
            <person name="Probst A.J."/>
            <person name="Thomas B.C."/>
            <person name="Singh A."/>
            <person name="Wilkins M.J."/>
            <person name="Karaoz U."/>
            <person name="Brodie E.L."/>
            <person name="Williams K.H."/>
            <person name="Hubbard S.S."/>
            <person name="Banfield J.F."/>
        </authorList>
    </citation>
    <scope>NUCLEOTIDE SEQUENCE [LARGE SCALE GENOMIC DNA]</scope>
</reference>
<dbReference type="InterPro" id="IPR047817">
    <property type="entry name" value="ABC2_TM_bact-type"/>
</dbReference>
<organism evidence="7 8">
    <name type="scientific">Candidatus Gottesmanbacteria bacterium RIFCSPLOWO2_01_FULL_39_12b</name>
    <dbReference type="NCBI Taxonomy" id="1798388"/>
    <lineage>
        <taxon>Bacteria</taxon>
        <taxon>Candidatus Gottesmaniibacteriota</taxon>
    </lineage>
</organism>
<keyword evidence="3 5" id="KW-1133">Transmembrane helix</keyword>
<dbReference type="EMBL" id="MFJR01000012">
    <property type="protein sequence ID" value="OGG26291.1"/>
    <property type="molecule type" value="Genomic_DNA"/>
</dbReference>
<evidence type="ECO:0000259" key="6">
    <source>
        <dbReference type="PROSITE" id="PS51012"/>
    </source>
</evidence>
<gene>
    <name evidence="7" type="ORF">A2960_04940</name>
</gene>
<feature type="transmembrane region" description="Helical" evidence="5">
    <location>
        <begin position="91"/>
        <end position="115"/>
    </location>
</feature>
<feature type="transmembrane region" description="Helical" evidence="5">
    <location>
        <begin position="122"/>
        <end position="151"/>
    </location>
</feature>
<dbReference type="PROSITE" id="PS51012">
    <property type="entry name" value="ABC_TM2"/>
    <property type="match status" value="1"/>
</dbReference>
<feature type="transmembrane region" description="Helical" evidence="5">
    <location>
        <begin position="157"/>
        <end position="176"/>
    </location>
</feature>
<evidence type="ECO:0000313" key="8">
    <source>
        <dbReference type="Proteomes" id="UP000176609"/>
    </source>
</evidence>
<feature type="transmembrane region" description="Helical" evidence="5">
    <location>
        <begin position="188"/>
        <end position="209"/>
    </location>
</feature>
<feature type="transmembrane region" description="Helical" evidence="5">
    <location>
        <begin position="215"/>
        <end position="235"/>
    </location>
</feature>
<proteinExistence type="inferred from homology"/>
<keyword evidence="5" id="KW-0813">Transport</keyword>
<dbReference type="GO" id="GO:0140359">
    <property type="term" value="F:ABC-type transporter activity"/>
    <property type="evidence" value="ECO:0007669"/>
    <property type="project" value="InterPro"/>
</dbReference>
<dbReference type="GO" id="GO:0005886">
    <property type="term" value="C:plasma membrane"/>
    <property type="evidence" value="ECO:0007669"/>
    <property type="project" value="UniProtKB-SubCell"/>
</dbReference>
<evidence type="ECO:0000256" key="3">
    <source>
        <dbReference type="ARBA" id="ARBA00022989"/>
    </source>
</evidence>
<feature type="transmembrane region" description="Helical" evidence="5">
    <location>
        <begin position="14"/>
        <end position="32"/>
    </location>
</feature>
<feature type="transmembrane region" description="Helical" evidence="5">
    <location>
        <begin position="41"/>
        <end position="59"/>
    </location>
</feature>
<evidence type="ECO:0000256" key="1">
    <source>
        <dbReference type="ARBA" id="ARBA00004141"/>
    </source>
</evidence>
<accession>A0A1F6ANM9</accession>
<sequence length="248" mass="28288">MLLRHDLGKVIDTFYWPLIDIVTWGFLTVYISRNQNIQNNFILVLLSAIILWTLVYTVARDVAVCFLDDMWDRNVVNLYCSPLKPIEFLTASFLIALFRIILTLGVISITAYLFYSFNILILGAYLGLFFLILIVFSYTIGIFATTLILRFGPGVEIFAWSFPAILSPISAVFYPISVLPQFLQNIALLFPTSYVFGGMREILLTGTIVWQDMAIAALLDIIYLIIAFLLFFKVFNDVRKNGLIARFS</sequence>
<keyword evidence="2 5" id="KW-0812">Transmembrane</keyword>
<dbReference type="Pfam" id="PF01061">
    <property type="entry name" value="ABC2_membrane"/>
    <property type="match status" value="1"/>
</dbReference>
<evidence type="ECO:0000256" key="4">
    <source>
        <dbReference type="ARBA" id="ARBA00023136"/>
    </source>
</evidence>
<comment type="similarity">
    <text evidence="5">Belongs to the ABC-2 integral membrane protein family.</text>
</comment>
<protein>
    <recommendedName>
        <fullName evidence="5">Transport permease protein</fullName>
    </recommendedName>
</protein>
<name>A0A1F6ANM9_9BACT</name>
<evidence type="ECO:0000256" key="2">
    <source>
        <dbReference type="ARBA" id="ARBA00022692"/>
    </source>
</evidence>
<dbReference type="AlphaFoldDB" id="A0A1F6ANM9"/>
<keyword evidence="4 5" id="KW-0472">Membrane</keyword>
<keyword evidence="5" id="KW-1003">Cell membrane</keyword>
<evidence type="ECO:0000313" key="7">
    <source>
        <dbReference type="EMBL" id="OGG26291.1"/>
    </source>
</evidence>
<dbReference type="Proteomes" id="UP000176609">
    <property type="component" value="Unassembled WGS sequence"/>
</dbReference>
<feature type="domain" description="ABC transmembrane type-2" evidence="6">
    <location>
        <begin position="8"/>
        <end position="234"/>
    </location>
</feature>
<comment type="subcellular location">
    <subcellularLocation>
        <location evidence="5">Cell membrane</location>
        <topology evidence="5">Multi-pass membrane protein</topology>
    </subcellularLocation>
    <subcellularLocation>
        <location evidence="1">Membrane</location>
        <topology evidence="1">Multi-pass membrane protein</topology>
    </subcellularLocation>
</comment>
<evidence type="ECO:0000256" key="5">
    <source>
        <dbReference type="RuleBase" id="RU361157"/>
    </source>
</evidence>
<dbReference type="InterPro" id="IPR013525">
    <property type="entry name" value="ABC2_TM"/>
</dbReference>